<organism evidence="3 4">
    <name type="scientific">Candidatus Desantisbacteria bacterium CG_4_10_14_0_8_um_filter_48_22</name>
    <dbReference type="NCBI Taxonomy" id="1974543"/>
    <lineage>
        <taxon>Bacteria</taxon>
        <taxon>Candidatus Desantisiibacteriota</taxon>
    </lineage>
</organism>
<dbReference type="SUPFAM" id="SSF54637">
    <property type="entry name" value="Thioesterase/thiol ester dehydrase-isomerase"/>
    <property type="match status" value="1"/>
</dbReference>
<dbReference type="PANTHER" id="PTHR31793">
    <property type="entry name" value="4-HYDROXYBENZOYL-COA THIOESTERASE FAMILY MEMBER"/>
    <property type="match status" value="1"/>
</dbReference>
<dbReference type="InterPro" id="IPR006684">
    <property type="entry name" value="YbgC/YbaW"/>
</dbReference>
<sequence length="139" mass="15967">MNMAEKFEIEIRVPYAHTDLMATVYYSHYFEYFERARVELLRHIGFSHKKLEQGGTCLVVTEAFCKYLRPARYDDVLILRPWIADVGSASVLIEYEILNKETGAIVTKGSTKLAFVDGKGKVCRAPQDMAERLKQEIQS</sequence>
<evidence type="ECO:0000313" key="4">
    <source>
        <dbReference type="Proteomes" id="UP000229307"/>
    </source>
</evidence>
<dbReference type="InterPro" id="IPR029069">
    <property type="entry name" value="HotDog_dom_sf"/>
</dbReference>
<dbReference type="GO" id="GO:0047617">
    <property type="term" value="F:fatty acyl-CoA hydrolase activity"/>
    <property type="evidence" value="ECO:0007669"/>
    <property type="project" value="TreeGrafter"/>
</dbReference>
<dbReference type="CDD" id="cd00586">
    <property type="entry name" value="4HBT"/>
    <property type="match status" value="1"/>
</dbReference>
<dbReference type="PANTHER" id="PTHR31793:SF27">
    <property type="entry name" value="NOVEL THIOESTERASE SUPERFAMILY DOMAIN AND SAPOSIN A-TYPE DOMAIN CONTAINING PROTEIN (0610012H03RIK)"/>
    <property type="match status" value="1"/>
</dbReference>
<dbReference type="InterPro" id="IPR050563">
    <property type="entry name" value="4-hydroxybenzoyl-CoA_TE"/>
</dbReference>
<comment type="caution">
    <text evidence="3">The sequence shown here is derived from an EMBL/GenBank/DDBJ whole genome shotgun (WGS) entry which is preliminary data.</text>
</comment>
<dbReference type="EMBL" id="PFMR01000296">
    <property type="protein sequence ID" value="PIZ14885.1"/>
    <property type="molecule type" value="Genomic_DNA"/>
</dbReference>
<dbReference type="Gene3D" id="3.10.129.10">
    <property type="entry name" value="Hotdog Thioesterase"/>
    <property type="match status" value="1"/>
</dbReference>
<evidence type="ECO:0000256" key="2">
    <source>
        <dbReference type="ARBA" id="ARBA00022801"/>
    </source>
</evidence>
<dbReference type="Proteomes" id="UP000229307">
    <property type="component" value="Unassembled WGS sequence"/>
</dbReference>
<reference evidence="4" key="1">
    <citation type="submission" date="2017-09" db="EMBL/GenBank/DDBJ databases">
        <title>Depth-based differentiation of microbial function through sediment-hosted aquifers and enrichment of novel symbionts in the deep terrestrial subsurface.</title>
        <authorList>
            <person name="Probst A.J."/>
            <person name="Ladd B."/>
            <person name="Jarett J.K."/>
            <person name="Geller-Mcgrath D.E."/>
            <person name="Sieber C.M.K."/>
            <person name="Emerson J.B."/>
            <person name="Anantharaman K."/>
            <person name="Thomas B.C."/>
            <person name="Malmstrom R."/>
            <person name="Stieglmeier M."/>
            <person name="Klingl A."/>
            <person name="Woyke T."/>
            <person name="Ryan C.M."/>
            <person name="Banfield J.F."/>
        </authorList>
    </citation>
    <scope>NUCLEOTIDE SEQUENCE [LARGE SCALE GENOMIC DNA]</scope>
</reference>
<keyword evidence="2" id="KW-0378">Hydrolase</keyword>
<accession>A0A2M7S5R4</accession>
<gene>
    <name evidence="3" type="ORF">COY52_10810</name>
</gene>
<evidence type="ECO:0000256" key="1">
    <source>
        <dbReference type="ARBA" id="ARBA00005953"/>
    </source>
</evidence>
<dbReference type="PIRSF" id="PIRSF003230">
    <property type="entry name" value="YbgC"/>
    <property type="match status" value="1"/>
</dbReference>
<protein>
    <submittedName>
        <fullName evidence="3">Thioesterase</fullName>
    </submittedName>
</protein>
<evidence type="ECO:0000313" key="3">
    <source>
        <dbReference type="EMBL" id="PIZ14885.1"/>
    </source>
</evidence>
<comment type="similarity">
    <text evidence="1">Belongs to the 4-hydroxybenzoyl-CoA thioesterase family.</text>
</comment>
<proteinExistence type="inferred from homology"/>
<dbReference type="AlphaFoldDB" id="A0A2M7S5R4"/>
<name>A0A2M7S5R4_9BACT</name>
<dbReference type="Pfam" id="PF13279">
    <property type="entry name" value="4HBT_2"/>
    <property type="match status" value="1"/>
</dbReference>
<dbReference type="NCBIfam" id="TIGR00051">
    <property type="entry name" value="YbgC/FadM family acyl-CoA thioesterase"/>
    <property type="match status" value="1"/>
</dbReference>